<evidence type="ECO:0008006" key="4">
    <source>
        <dbReference type="Google" id="ProtNLM"/>
    </source>
</evidence>
<keyword evidence="3" id="KW-1185">Reference proteome</keyword>
<evidence type="ECO:0000313" key="3">
    <source>
        <dbReference type="Proteomes" id="UP000467841"/>
    </source>
</evidence>
<keyword evidence="1" id="KW-0812">Transmembrane</keyword>
<dbReference type="OrthoDB" id="1937542at2759"/>
<evidence type="ECO:0000256" key="1">
    <source>
        <dbReference type="SAM" id="Phobius"/>
    </source>
</evidence>
<organism evidence="2 3">
    <name type="scientific">Microthlaspi erraticum</name>
    <dbReference type="NCBI Taxonomy" id="1685480"/>
    <lineage>
        <taxon>Eukaryota</taxon>
        <taxon>Viridiplantae</taxon>
        <taxon>Streptophyta</taxon>
        <taxon>Embryophyta</taxon>
        <taxon>Tracheophyta</taxon>
        <taxon>Spermatophyta</taxon>
        <taxon>Magnoliopsida</taxon>
        <taxon>eudicotyledons</taxon>
        <taxon>Gunneridae</taxon>
        <taxon>Pentapetalae</taxon>
        <taxon>rosids</taxon>
        <taxon>malvids</taxon>
        <taxon>Brassicales</taxon>
        <taxon>Brassicaceae</taxon>
        <taxon>Coluteocarpeae</taxon>
        <taxon>Microthlaspi</taxon>
    </lineage>
</organism>
<name>A0A6D2J4A8_9BRAS</name>
<keyword evidence="1" id="KW-1133">Transmembrane helix</keyword>
<sequence length="153" mass="17373">MCCSTEIWANLFAHSDFTLPSSIDQIVLWCKASTGNGKVNTICMLLVHAIVYFLWRERNARLHTLTAKSGSALIKEIRLLLRAKLRFGSRFHGLGKLESFPYSDLLPPYLVSVLPTLILLSSPYLTLLLLLLLLLVPFYLLYCLLFIHLLPLL</sequence>
<protein>
    <recommendedName>
        <fullName evidence="4">Reverse transcriptase zinc-binding domain-containing protein</fullName>
    </recommendedName>
</protein>
<gene>
    <name evidence="2" type="ORF">MERR_LOCUS21634</name>
</gene>
<evidence type="ECO:0000313" key="2">
    <source>
        <dbReference type="EMBL" id="CAA7034399.1"/>
    </source>
</evidence>
<feature type="transmembrane region" description="Helical" evidence="1">
    <location>
        <begin position="124"/>
        <end position="150"/>
    </location>
</feature>
<keyword evidence="1" id="KW-0472">Membrane</keyword>
<comment type="caution">
    <text evidence="2">The sequence shown here is derived from an EMBL/GenBank/DDBJ whole genome shotgun (WGS) entry which is preliminary data.</text>
</comment>
<proteinExistence type="predicted"/>
<dbReference type="EMBL" id="CACVBM020001146">
    <property type="protein sequence ID" value="CAA7034399.1"/>
    <property type="molecule type" value="Genomic_DNA"/>
</dbReference>
<dbReference type="Proteomes" id="UP000467841">
    <property type="component" value="Unassembled WGS sequence"/>
</dbReference>
<dbReference type="AlphaFoldDB" id="A0A6D2J4A8"/>
<accession>A0A6D2J4A8</accession>
<reference evidence="2" key="1">
    <citation type="submission" date="2020-01" db="EMBL/GenBank/DDBJ databases">
        <authorList>
            <person name="Mishra B."/>
        </authorList>
    </citation>
    <scope>NUCLEOTIDE SEQUENCE [LARGE SCALE GENOMIC DNA]</scope>
</reference>